<dbReference type="EMBL" id="JBHTKJ010000061">
    <property type="protein sequence ID" value="MFD1040151.1"/>
    <property type="molecule type" value="Genomic_DNA"/>
</dbReference>
<name>A0ABW3LRX9_9BACI</name>
<accession>A0ABW3LRX9</accession>
<organism evidence="2 3">
    <name type="scientific">Virgibacillus byunsanensis</name>
    <dbReference type="NCBI Taxonomy" id="570945"/>
    <lineage>
        <taxon>Bacteria</taxon>
        <taxon>Bacillati</taxon>
        <taxon>Bacillota</taxon>
        <taxon>Bacilli</taxon>
        <taxon>Bacillales</taxon>
        <taxon>Bacillaceae</taxon>
        <taxon>Virgibacillus</taxon>
    </lineage>
</organism>
<dbReference type="RefSeq" id="WP_390363957.1">
    <property type="nucleotide sequence ID" value="NZ_JBHTKJ010000061.1"/>
</dbReference>
<gene>
    <name evidence="2" type="ORF">ACFQ3N_17400</name>
</gene>
<proteinExistence type="predicted"/>
<evidence type="ECO:0000313" key="2">
    <source>
        <dbReference type="EMBL" id="MFD1040151.1"/>
    </source>
</evidence>
<evidence type="ECO:0000313" key="3">
    <source>
        <dbReference type="Proteomes" id="UP001597040"/>
    </source>
</evidence>
<keyword evidence="1" id="KW-1133">Transmembrane helix</keyword>
<sequence length="96" mass="11147">MNKKTIKEFVFNSKKYKGIKIVLLILFLLVINSLSKQASSESFLSMLIIPVLFLFSIVTLLKIVWYNKTENVKNDKKDIILFIGIVILLVYSILFF</sequence>
<dbReference type="Proteomes" id="UP001597040">
    <property type="component" value="Unassembled WGS sequence"/>
</dbReference>
<keyword evidence="1" id="KW-0812">Transmembrane</keyword>
<evidence type="ECO:0008006" key="4">
    <source>
        <dbReference type="Google" id="ProtNLM"/>
    </source>
</evidence>
<feature type="transmembrane region" description="Helical" evidence="1">
    <location>
        <begin position="78"/>
        <end position="95"/>
    </location>
</feature>
<protein>
    <recommendedName>
        <fullName evidence="4">DUF3953 domain-containing protein</fullName>
    </recommendedName>
</protein>
<comment type="caution">
    <text evidence="2">The sequence shown here is derived from an EMBL/GenBank/DDBJ whole genome shotgun (WGS) entry which is preliminary data.</text>
</comment>
<keyword evidence="1" id="KW-0472">Membrane</keyword>
<evidence type="ECO:0000256" key="1">
    <source>
        <dbReference type="SAM" id="Phobius"/>
    </source>
</evidence>
<feature type="transmembrane region" description="Helical" evidence="1">
    <location>
        <begin position="45"/>
        <end position="66"/>
    </location>
</feature>
<reference evidence="3" key="1">
    <citation type="journal article" date="2019" name="Int. J. Syst. Evol. Microbiol.">
        <title>The Global Catalogue of Microorganisms (GCM) 10K type strain sequencing project: providing services to taxonomists for standard genome sequencing and annotation.</title>
        <authorList>
            <consortium name="The Broad Institute Genomics Platform"/>
            <consortium name="The Broad Institute Genome Sequencing Center for Infectious Disease"/>
            <person name="Wu L."/>
            <person name="Ma J."/>
        </authorList>
    </citation>
    <scope>NUCLEOTIDE SEQUENCE [LARGE SCALE GENOMIC DNA]</scope>
    <source>
        <strain evidence="3">CCUG 56754</strain>
    </source>
</reference>
<keyword evidence="3" id="KW-1185">Reference proteome</keyword>